<protein>
    <recommendedName>
        <fullName evidence="1">non-specific serine/threonine protein kinase</fullName>
        <ecNumber evidence="1">2.7.11.1</ecNumber>
    </recommendedName>
</protein>
<name>A0A653F675_MYCKA</name>
<keyword evidence="5 9" id="KW-0418">Kinase</keyword>
<dbReference type="CDD" id="cd14014">
    <property type="entry name" value="STKc_PknB_like"/>
    <property type="match status" value="1"/>
</dbReference>
<dbReference type="PANTHER" id="PTHR43289:SF6">
    <property type="entry name" value="SERINE_THREONINE-PROTEIN KINASE NEKL-3"/>
    <property type="match status" value="1"/>
</dbReference>
<dbReference type="Pfam" id="PF00069">
    <property type="entry name" value="Pkinase"/>
    <property type="match status" value="1"/>
</dbReference>
<gene>
    <name evidence="9" type="primary">prkC</name>
    <name evidence="9" type="ORF">BIN_B_04920</name>
</gene>
<dbReference type="SMART" id="SM00220">
    <property type="entry name" value="S_TKc"/>
    <property type="match status" value="1"/>
</dbReference>
<dbReference type="InterPro" id="IPR011009">
    <property type="entry name" value="Kinase-like_dom_sf"/>
</dbReference>
<dbReference type="GeneID" id="29700344"/>
<evidence type="ECO:0000256" key="5">
    <source>
        <dbReference type="ARBA" id="ARBA00022777"/>
    </source>
</evidence>
<dbReference type="Gene3D" id="1.10.510.10">
    <property type="entry name" value="Transferase(Phosphotransferase) domain 1"/>
    <property type="match status" value="1"/>
</dbReference>
<evidence type="ECO:0000256" key="2">
    <source>
        <dbReference type="ARBA" id="ARBA00022527"/>
    </source>
</evidence>
<dbReference type="InterPro" id="IPR017441">
    <property type="entry name" value="Protein_kinase_ATP_BS"/>
</dbReference>
<dbReference type="AlphaFoldDB" id="A0A653F675"/>
<sequence length="351" mass="37621">MTAATRAAGKIIAGRYEVRKALGSGAFGEVYEVFDHNLKQVCALKIHNRMVAGPWTEAQILRQLDGEYILKVLNADLAEGAPYVVTHLATNGTIADQIQPDVGVPITAAVRWARQACQGVARIHDQKLLHRDLKPENLFIDGRHDVLVGDLGLAQLQDENGLADAAGSIPTMAPEIARIGAPGQNPTTARVYSIAADVYSLGATLFWMLAGAQPVPGTSSYDDIWRASQPDLWEVAPHVPQGLRDIVNRSIAREPVKRYASAAGFDSALGGWSPPPRLWTRVKPHPGHEQCFSGTKGASLLAVCAIPTGVRTQLNIVAYHSASGRAVTKARRTVPRSGLSAGLRSAFHACN</sequence>
<evidence type="ECO:0000256" key="3">
    <source>
        <dbReference type="ARBA" id="ARBA00022679"/>
    </source>
</evidence>
<organism evidence="9">
    <name type="scientific">Mycobacterium kansasii</name>
    <dbReference type="NCBI Taxonomy" id="1768"/>
    <lineage>
        <taxon>Bacteria</taxon>
        <taxon>Bacillati</taxon>
        <taxon>Actinomycetota</taxon>
        <taxon>Actinomycetes</taxon>
        <taxon>Mycobacteriales</taxon>
        <taxon>Mycobacteriaceae</taxon>
        <taxon>Mycobacterium</taxon>
    </lineage>
</organism>
<dbReference type="RefSeq" id="WP_036396178.1">
    <property type="nucleotide sequence ID" value="NZ_BLYZ01000003.1"/>
</dbReference>
<evidence type="ECO:0000313" key="9">
    <source>
        <dbReference type="EMBL" id="VTP05079.1"/>
    </source>
</evidence>
<dbReference type="PROSITE" id="PS00107">
    <property type="entry name" value="PROTEIN_KINASE_ATP"/>
    <property type="match status" value="1"/>
</dbReference>
<keyword evidence="3" id="KW-0808">Transferase</keyword>
<evidence type="ECO:0000256" key="1">
    <source>
        <dbReference type="ARBA" id="ARBA00012513"/>
    </source>
</evidence>
<evidence type="ECO:0000259" key="8">
    <source>
        <dbReference type="PROSITE" id="PS50011"/>
    </source>
</evidence>
<keyword evidence="2" id="KW-0723">Serine/threonine-protein kinase</keyword>
<dbReference type="InterPro" id="IPR008271">
    <property type="entry name" value="Ser/Thr_kinase_AS"/>
</dbReference>
<dbReference type="GO" id="GO:0080090">
    <property type="term" value="P:regulation of primary metabolic process"/>
    <property type="evidence" value="ECO:0007669"/>
    <property type="project" value="UniProtKB-ARBA"/>
</dbReference>
<dbReference type="SUPFAM" id="SSF56112">
    <property type="entry name" value="Protein kinase-like (PK-like)"/>
    <property type="match status" value="1"/>
</dbReference>
<proteinExistence type="predicted"/>
<evidence type="ECO:0000256" key="7">
    <source>
        <dbReference type="PROSITE-ProRule" id="PRU10141"/>
    </source>
</evidence>
<dbReference type="EMBL" id="LR589383">
    <property type="protein sequence ID" value="VTP05079.1"/>
    <property type="molecule type" value="Genomic_DNA"/>
</dbReference>
<keyword evidence="4 7" id="KW-0547">Nucleotide-binding</keyword>
<reference evidence="9" key="1">
    <citation type="submission" date="2019-05" db="EMBL/GenBank/DDBJ databases">
        <authorList>
            <person name="Naeem R."/>
            <person name="Antony C."/>
            <person name="Guan Q."/>
        </authorList>
    </citation>
    <scope>NUCLEOTIDE SEQUENCE</scope>
    <source>
        <strain evidence="9">3</strain>
    </source>
</reference>
<dbReference type="PROSITE" id="PS00108">
    <property type="entry name" value="PROTEIN_KINASE_ST"/>
    <property type="match status" value="1"/>
</dbReference>
<feature type="binding site" evidence="7">
    <location>
        <position position="45"/>
    </location>
    <ligand>
        <name>ATP</name>
        <dbReference type="ChEBI" id="CHEBI:30616"/>
    </ligand>
</feature>
<dbReference type="PROSITE" id="PS50011">
    <property type="entry name" value="PROTEIN_KINASE_DOM"/>
    <property type="match status" value="1"/>
</dbReference>
<keyword evidence="6 7" id="KW-0067">ATP-binding</keyword>
<dbReference type="EC" id="2.7.11.1" evidence="1"/>
<accession>A0A653F675</accession>
<evidence type="ECO:0000256" key="4">
    <source>
        <dbReference type="ARBA" id="ARBA00022741"/>
    </source>
</evidence>
<dbReference type="InterPro" id="IPR000719">
    <property type="entry name" value="Prot_kinase_dom"/>
</dbReference>
<dbReference type="GO" id="GO:0004674">
    <property type="term" value="F:protein serine/threonine kinase activity"/>
    <property type="evidence" value="ECO:0007669"/>
    <property type="project" value="UniProtKB-KW"/>
</dbReference>
<dbReference type="GO" id="GO:0005524">
    <property type="term" value="F:ATP binding"/>
    <property type="evidence" value="ECO:0007669"/>
    <property type="project" value="UniProtKB-UniRule"/>
</dbReference>
<dbReference type="PANTHER" id="PTHR43289">
    <property type="entry name" value="MITOGEN-ACTIVATED PROTEIN KINASE KINASE KINASE 20-RELATED"/>
    <property type="match status" value="1"/>
</dbReference>
<evidence type="ECO:0000256" key="6">
    <source>
        <dbReference type="ARBA" id="ARBA00022840"/>
    </source>
</evidence>
<feature type="domain" description="Protein kinase" evidence="8">
    <location>
        <begin position="16"/>
        <end position="278"/>
    </location>
</feature>